<organism evidence="6 7">
    <name type="scientific">Malassezia pachydermatis</name>
    <dbReference type="NCBI Taxonomy" id="77020"/>
    <lineage>
        <taxon>Eukaryota</taxon>
        <taxon>Fungi</taxon>
        <taxon>Dikarya</taxon>
        <taxon>Basidiomycota</taxon>
        <taxon>Ustilaginomycotina</taxon>
        <taxon>Malasseziomycetes</taxon>
        <taxon>Malasseziales</taxon>
        <taxon>Malasseziaceae</taxon>
        <taxon>Malassezia</taxon>
    </lineage>
</organism>
<dbReference type="RefSeq" id="XP_017993317.1">
    <property type="nucleotide sequence ID" value="XM_018136860.1"/>
</dbReference>
<dbReference type="Pfam" id="PF06644">
    <property type="entry name" value="ATP11"/>
    <property type="match status" value="1"/>
</dbReference>
<protein>
    <submittedName>
        <fullName evidence="6">Atp11-domain-containing protein</fullName>
    </submittedName>
</protein>
<gene>
    <name evidence="6" type="ORF">Malapachy_2369</name>
</gene>
<evidence type="ECO:0000256" key="5">
    <source>
        <dbReference type="SAM" id="MobiDB-lite"/>
    </source>
</evidence>
<dbReference type="OrthoDB" id="16535at2759"/>
<comment type="similarity">
    <text evidence="2">Belongs to the ATP11 family.</text>
</comment>
<evidence type="ECO:0000256" key="2">
    <source>
        <dbReference type="ARBA" id="ARBA00009116"/>
    </source>
</evidence>
<dbReference type="STRING" id="77020.A0A0M9VQM0"/>
<evidence type="ECO:0000313" key="6">
    <source>
        <dbReference type="EMBL" id="KOS15685.1"/>
    </source>
</evidence>
<dbReference type="VEuPathDB" id="FungiDB:Malapachy_2369"/>
<dbReference type="InterPro" id="IPR010591">
    <property type="entry name" value="ATP11"/>
</dbReference>
<feature type="compositionally biased region" description="Basic and acidic residues" evidence="5">
    <location>
        <begin position="88"/>
        <end position="137"/>
    </location>
</feature>
<evidence type="ECO:0000256" key="4">
    <source>
        <dbReference type="ARBA" id="ARBA00023128"/>
    </source>
</evidence>
<proteinExistence type="inferred from homology"/>
<accession>A0A0M9VQM0</accession>
<keyword evidence="7" id="KW-1185">Reference proteome</keyword>
<reference evidence="6 7" key="1">
    <citation type="submission" date="2015-07" db="EMBL/GenBank/DDBJ databases">
        <title>Draft Genome Sequence of Malassezia furfur CBS1878 and Malassezia pachydermatis CBS1879.</title>
        <authorList>
            <person name="Triana S."/>
            <person name="Ohm R."/>
            <person name="Gonzalez A."/>
            <person name="DeCock H."/>
            <person name="Restrepo S."/>
            <person name="Celis A."/>
        </authorList>
    </citation>
    <scope>NUCLEOTIDE SEQUENCE [LARGE SCALE GENOMIC DNA]</scope>
    <source>
        <strain evidence="6 7">CBS 1879</strain>
    </source>
</reference>
<dbReference type="PANTHER" id="PTHR13126:SF0">
    <property type="entry name" value="ATP SYNTHASE MITOCHONDRIAL F1 COMPLEX ASSEMBLY FACTOR 1"/>
    <property type="match status" value="1"/>
</dbReference>
<dbReference type="EMBL" id="LGAV01000002">
    <property type="protein sequence ID" value="KOS15685.1"/>
    <property type="molecule type" value="Genomic_DNA"/>
</dbReference>
<comment type="subcellular location">
    <subcellularLocation>
        <location evidence="1">Mitochondrion</location>
    </subcellularLocation>
</comment>
<keyword evidence="3" id="KW-0809">Transit peptide</keyword>
<comment type="caution">
    <text evidence="6">The sequence shown here is derived from an EMBL/GenBank/DDBJ whole genome shotgun (WGS) entry which is preliminary data.</text>
</comment>
<sequence>MWALVRARPAPIRGCLRLQRSLHLSSICFNRGAPENLVDRLATGGDSRADVEAKRQAQMAKYGEKLKAKVKEHGLENIDELASKIREAESKEKEARRKATQDKVSAIEKRDEELRRRLNEKRKKEEAKKLKAEEEGKASPVKPLSSFMNMDKMLQESPESIGKLWTGYHMMRNKISAVIPARTYLQMIETAKKFPQFVLPLPRTTTNEEGVEEVGYEIQYMQWMFLPAPKTTSANAPPPAAVLFTPLAEYKLRQEYAQPSLVLSHYTDLIESKGLVLLRGEITESSPEDGSDAKPSLSQSDAQILTMCLQRFYHIDWALEGLDNDEQTEKRRALLRTFYEKPTDFKLESLVHLALST</sequence>
<dbReference type="AlphaFoldDB" id="A0A0M9VQM0"/>
<dbReference type="GO" id="GO:0005739">
    <property type="term" value="C:mitochondrion"/>
    <property type="evidence" value="ECO:0007669"/>
    <property type="project" value="UniProtKB-SubCell"/>
</dbReference>
<dbReference type="Proteomes" id="UP000037751">
    <property type="component" value="Unassembled WGS sequence"/>
</dbReference>
<feature type="region of interest" description="Disordered" evidence="5">
    <location>
        <begin position="88"/>
        <end position="144"/>
    </location>
</feature>
<dbReference type="GeneID" id="28728735"/>
<evidence type="ECO:0000256" key="3">
    <source>
        <dbReference type="ARBA" id="ARBA00022946"/>
    </source>
</evidence>
<dbReference type="PANTHER" id="PTHR13126">
    <property type="entry name" value="CHAPERONE ATP11"/>
    <property type="match status" value="1"/>
</dbReference>
<dbReference type="GO" id="GO:0033615">
    <property type="term" value="P:mitochondrial proton-transporting ATP synthase complex assembly"/>
    <property type="evidence" value="ECO:0007669"/>
    <property type="project" value="TreeGrafter"/>
</dbReference>
<evidence type="ECO:0000256" key="1">
    <source>
        <dbReference type="ARBA" id="ARBA00004173"/>
    </source>
</evidence>
<keyword evidence="4" id="KW-0496">Mitochondrion</keyword>
<name>A0A0M9VQM0_9BASI</name>
<evidence type="ECO:0000313" key="7">
    <source>
        <dbReference type="Proteomes" id="UP000037751"/>
    </source>
</evidence>